<evidence type="ECO:0000256" key="1">
    <source>
        <dbReference type="SAM" id="SignalP"/>
    </source>
</evidence>
<dbReference type="OrthoDB" id="5427350at2759"/>
<sequence>MAKYLAILSLLLQTTTADWQYLSRPDLSPPKLNITVPSQSTEPGYIFITANSGFTDESVGPEQPAAYIFHDNGDLVWSSVGYLGGTVVDFSPTIVNGKPVLRAFQGLLDPFHGRMYGDHVILDEKYQTLQVVRAASHQLVSGHEFEVVNGRTVLVEVPVSVPFDLSPYGGVKGQDWILSHGFQELDLETGELLFEWYSLDHVSPDGSSLPLKTSGSFNAFTSTNAWDYFHLNSIEKDDEGNYLISARNYAAIFKIDGVTGDILWQLGGRFGSNFSIPDNVHFAFQHDARLRYRSPDGSIERISLFDNSASSSARNISAFSRARLIELNHTAGTASELRTYPAPDSLLANSQGNTQFLDSGNIFVNWGQAGAVTEFAENGTVLYHAYLDSEPHRNVHSYRGFRANWTGLASEDTALVALKAGDRVLLFVSWNGDTEVRYWRFNLERDGQRLLLGRTERTGFETSFNVGVGVNSGDSFWAEAIDGNGRVLGESKPVGATDGGPYAARLRELGFTDLYKERMEL</sequence>
<dbReference type="EMBL" id="KV878211">
    <property type="protein sequence ID" value="OJJ36386.1"/>
    <property type="molecule type" value="Genomic_DNA"/>
</dbReference>
<organism evidence="2 3">
    <name type="scientific">Aspergillus wentii DTO 134E9</name>
    <dbReference type="NCBI Taxonomy" id="1073089"/>
    <lineage>
        <taxon>Eukaryota</taxon>
        <taxon>Fungi</taxon>
        <taxon>Dikarya</taxon>
        <taxon>Ascomycota</taxon>
        <taxon>Pezizomycotina</taxon>
        <taxon>Eurotiomycetes</taxon>
        <taxon>Eurotiomycetidae</taxon>
        <taxon>Eurotiales</taxon>
        <taxon>Aspergillaceae</taxon>
        <taxon>Aspergillus</taxon>
        <taxon>Aspergillus subgen. Cremei</taxon>
    </lineage>
</organism>
<dbReference type="VEuPathDB" id="FungiDB:ASPWEDRAFT_108994"/>
<gene>
    <name evidence="2" type="ORF">ASPWEDRAFT_108994</name>
</gene>
<evidence type="ECO:0000313" key="2">
    <source>
        <dbReference type="EMBL" id="OJJ36386.1"/>
    </source>
</evidence>
<protein>
    <recommendedName>
        <fullName evidence="4">ASST-domain-containing protein</fullName>
    </recommendedName>
</protein>
<keyword evidence="3" id="KW-1185">Reference proteome</keyword>
<feature type="signal peptide" evidence="1">
    <location>
        <begin position="1"/>
        <end position="17"/>
    </location>
</feature>
<dbReference type="Pfam" id="PF14269">
    <property type="entry name" value="Arylsulfotran_2"/>
    <property type="match status" value="1"/>
</dbReference>
<dbReference type="PANTHER" id="PTHR35340">
    <property type="entry name" value="PQQ ENZYME REPEAT PROTEIN-RELATED"/>
    <property type="match status" value="1"/>
</dbReference>
<dbReference type="PANTHER" id="PTHR35340:SF9">
    <property type="entry name" value="ASST-DOMAIN-CONTAINING PROTEIN"/>
    <property type="match status" value="1"/>
</dbReference>
<dbReference type="InterPro" id="IPR039535">
    <property type="entry name" value="ASST-like"/>
</dbReference>
<keyword evidence="1" id="KW-0732">Signal</keyword>
<dbReference type="GeneID" id="63743893"/>
<evidence type="ECO:0000313" key="3">
    <source>
        <dbReference type="Proteomes" id="UP000184383"/>
    </source>
</evidence>
<dbReference type="AlphaFoldDB" id="A0A1L9RN88"/>
<reference evidence="3" key="1">
    <citation type="journal article" date="2017" name="Genome Biol.">
        <title>Comparative genomics reveals high biological diversity and specific adaptations in the industrially and medically important fungal genus Aspergillus.</title>
        <authorList>
            <person name="de Vries R.P."/>
            <person name="Riley R."/>
            <person name="Wiebenga A."/>
            <person name="Aguilar-Osorio G."/>
            <person name="Amillis S."/>
            <person name="Uchima C.A."/>
            <person name="Anderluh G."/>
            <person name="Asadollahi M."/>
            <person name="Askin M."/>
            <person name="Barry K."/>
            <person name="Battaglia E."/>
            <person name="Bayram O."/>
            <person name="Benocci T."/>
            <person name="Braus-Stromeyer S.A."/>
            <person name="Caldana C."/>
            <person name="Canovas D."/>
            <person name="Cerqueira G.C."/>
            <person name="Chen F."/>
            <person name="Chen W."/>
            <person name="Choi C."/>
            <person name="Clum A."/>
            <person name="Dos Santos R.A."/>
            <person name="Damasio A.R."/>
            <person name="Diallinas G."/>
            <person name="Emri T."/>
            <person name="Fekete E."/>
            <person name="Flipphi M."/>
            <person name="Freyberg S."/>
            <person name="Gallo A."/>
            <person name="Gournas C."/>
            <person name="Habgood R."/>
            <person name="Hainaut M."/>
            <person name="Harispe M.L."/>
            <person name="Henrissat B."/>
            <person name="Hilden K.S."/>
            <person name="Hope R."/>
            <person name="Hossain A."/>
            <person name="Karabika E."/>
            <person name="Karaffa L."/>
            <person name="Karanyi Z."/>
            <person name="Krasevec N."/>
            <person name="Kuo A."/>
            <person name="Kusch H."/>
            <person name="LaButti K."/>
            <person name="Lagendijk E.L."/>
            <person name="Lapidus A."/>
            <person name="Levasseur A."/>
            <person name="Lindquist E."/>
            <person name="Lipzen A."/>
            <person name="Logrieco A.F."/>
            <person name="MacCabe A."/>
            <person name="Maekelae M.R."/>
            <person name="Malavazi I."/>
            <person name="Melin P."/>
            <person name="Meyer V."/>
            <person name="Mielnichuk N."/>
            <person name="Miskei M."/>
            <person name="Molnar A.P."/>
            <person name="Mule G."/>
            <person name="Ngan C.Y."/>
            <person name="Orejas M."/>
            <person name="Orosz E."/>
            <person name="Ouedraogo J.P."/>
            <person name="Overkamp K.M."/>
            <person name="Park H.-S."/>
            <person name="Perrone G."/>
            <person name="Piumi F."/>
            <person name="Punt P.J."/>
            <person name="Ram A.F."/>
            <person name="Ramon A."/>
            <person name="Rauscher S."/>
            <person name="Record E."/>
            <person name="Riano-Pachon D.M."/>
            <person name="Robert V."/>
            <person name="Roehrig J."/>
            <person name="Ruller R."/>
            <person name="Salamov A."/>
            <person name="Salih N.S."/>
            <person name="Samson R.A."/>
            <person name="Sandor E."/>
            <person name="Sanguinetti M."/>
            <person name="Schuetze T."/>
            <person name="Sepcic K."/>
            <person name="Shelest E."/>
            <person name="Sherlock G."/>
            <person name="Sophianopoulou V."/>
            <person name="Squina F.M."/>
            <person name="Sun H."/>
            <person name="Susca A."/>
            <person name="Todd R.B."/>
            <person name="Tsang A."/>
            <person name="Unkles S.E."/>
            <person name="van de Wiele N."/>
            <person name="van Rossen-Uffink D."/>
            <person name="Oliveira J.V."/>
            <person name="Vesth T.C."/>
            <person name="Visser J."/>
            <person name="Yu J.-H."/>
            <person name="Zhou M."/>
            <person name="Andersen M.R."/>
            <person name="Archer D.B."/>
            <person name="Baker S.E."/>
            <person name="Benoit I."/>
            <person name="Brakhage A.A."/>
            <person name="Braus G.H."/>
            <person name="Fischer R."/>
            <person name="Frisvad J.C."/>
            <person name="Goldman G.H."/>
            <person name="Houbraken J."/>
            <person name="Oakley B."/>
            <person name="Pocsi I."/>
            <person name="Scazzocchio C."/>
            <person name="Seiboth B."/>
            <person name="vanKuyk P.A."/>
            <person name="Wortman J."/>
            <person name="Dyer P.S."/>
            <person name="Grigoriev I.V."/>
        </authorList>
    </citation>
    <scope>NUCLEOTIDE SEQUENCE [LARGE SCALE GENOMIC DNA]</scope>
    <source>
        <strain evidence="3">DTO 134E9</strain>
    </source>
</reference>
<accession>A0A1L9RN88</accession>
<name>A0A1L9RN88_ASPWE</name>
<dbReference type="RefSeq" id="XP_040690062.1">
    <property type="nucleotide sequence ID" value="XM_040828045.1"/>
</dbReference>
<dbReference type="Proteomes" id="UP000184383">
    <property type="component" value="Unassembled WGS sequence"/>
</dbReference>
<dbReference type="InterPro" id="IPR053143">
    <property type="entry name" value="Arylsulfate_ST"/>
</dbReference>
<proteinExistence type="predicted"/>
<feature type="chain" id="PRO_5012566907" description="ASST-domain-containing protein" evidence="1">
    <location>
        <begin position="18"/>
        <end position="521"/>
    </location>
</feature>
<evidence type="ECO:0008006" key="4">
    <source>
        <dbReference type="Google" id="ProtNLM"/>
    </source>
</evidence>